<keyword evidence="4" id="KW-0547">Nucleotide-binding</keyword>
<dbReference type="Proteomes" id="UP001232750">
    <property type="component" value="Unassembled WGS sequence"/>
</dbReference>
<accession>A0ABT7DQZ8</accession>
<evidence type="ECO:0000313" key="10">
    <source>
        <dbReference type="EMBL" id="MDJ1651662.1"/>
    </source>
</evidence>
<feature type="transmembrane region" description="Helical" evidence="8">
    <location>
        <begin position="30"/>
        <end position="46"/>
    </location>
</feature>
<keyword evidence="11" id="KW-1185">Reference proteome</keyword>
<evidence type="ECO:0000256" key="1">
    <source>
        <dbReference type="ARBA" id="ARBA00004236"/>
    </source>
</evidence>
<feature type="transmembrane region" description="Helical" evidence="8">
    <location>
        <begin position="66"/>
        <end position="88"/>
    </location>
</feature>
<keyword evidence="2" id="KW-1003">Cell membrane</keyword>
<feature type="domain" description="Pycsar effector protein" evidence="9">
    <location>
        <begin position="12"/>
        <end position="161"/>
    </location>
</feature>
<evidence type="ECO:0000313" key="11">
    <source>
        <dbReference type="Proteomes" id="UP001232750"/>
    </source>
</evidence>
<proteinExistence type="predicted"/>
<dbReference type="Pfam" id="PF18967">
    <property type="entry name" value="PycTM"/>
    <property type="match status" value="1"/>
</dbReference>
<evidence type="ECO:0000256" key="6">
    <source>
        <dbReference type="ARBA" id="ARBA00023118"/>
    </source>
</evidence>
<feature type="transmembrane region" description="Helical" evidence="8">
    <location>
        <begin position="148"/>
        <end position="170"/>
    </location>
</feature>
<dbReference type="EMBL" id="JASJEU010000024">
    <property type="protein sequence ID" value="MDJ1651662.1"/>
    <property type="molecule type" value="Genomic_DNA"/>
</dbReference>
<organism evidence="10 11">
    <name type="scientific">Gordonibacter faecis</name>
    <dbReference type="NCBI Taxonomy" id="3047475"/>
    <lineage>
        <taxon>Bacteria</taxon>
        <taxon>Bacillati</taxon>
        <taxon>Actinomycetota</taxon>
        <taxon>Coriobacteriia</taxon>
        <taxon>Eggerthellales</taxon>
        <taxon>Eggerthellaceae</taxon>
        <taxon>Gordonibacter</taxon>
    </lineage>
</organism>
<reference evidence="10 11" key="1">
    <citation type="submission" date="2023-05" db="EMBL/GenBank/DDBJ databases">
        <title>Gordonibacter KGMB12511T sp. nov., isolated from faeces of healthy Korean.</title>
        <authorList>
            <person name="Kim H.S."/>
            <person name="Kim J.-S."/>
            <person name="Suh M.K."/>
            <person name="Eom M.K."/>
            <person name="Do H.E."/>
            <person name="Lee J.-S."/>
        </authorList>
    </citation>
    <scope>NUCLEOTIDE SEQUENCE [LARGE SCALE GENOMIC DNA]</scope>
    <source>
        <strain evidence="10 11">KGMB12511</strain>
    </source>
</reference>
<evidence type="ECO:0000256" key="8">
    <source>
        <dbReference type="SAM" id="Phobius"/>
    </source>
</evidence>
<evidence type="ECO:0000256" key="7">
    <source>
        <dbReference type="ARBA" id="ARBA00023136"/>
    </source>
</evidence>
<evidence type="ECO:0000256" key="5">
    <source>
        <dbReference type="ARBA" id="ARBA00022989"/>
    </source>
</evidence>
<evidence type="ECO:0000256" key="4">
    <source>
        <dbReference type="ARBA" id="ARBA00022741"/>
    </source>
</evidence>
<sequence>MMTTHSDIEQYRWILDRTVESVKSVDGKNGVTTAILAGLAAILFSNDNFSSSVFAALSGKSNTMCLVMLAGILISTALVIFSLFASLIPRTKCEGDSSLYFGTIAKHKDFLSYKRELVSQDYSIEDDLVNQIYINSKICRTKMRWHSVASFSTYLLILFIAGFSICYVIGV</sequence>
<comment type="caution">
    <text evidence="10">The sequence shown here is derived from an EMBL/GenBank/DDBJ whole genome shotgun (WGS) entry which is preliminary data.</text>
</comment>
<name>A0ABT7DQZ8_9ACTN</name>
<evidence type="ECO:0000259" key="9">
    <source>
        <dbReference type="Pfam" id="PF18967"/>
    </source>
</evidence>
<evidence type="ECO:0000256" key="2">
    <source>
        <dbReference type="ARBA" id="ARBA00022475"/>
    </source>
</evidence>
<comment type="subcellular location">
    <subcellularLocation>
        <location evidence="1">Cell membrane</location>
    </subcellularLocation>
</comment>
<keyword evidence="5 8" id="KW-1133">Transmembrane helix</keyword>
<keyword evidence="6" id="KW-0051">Antiviral defense</keyword>
<dbReference type="RefSeq" id="WP_283833011.1">
    <property type="nucleotide sequence ID" value="NZ_JASJEU010000024.1"/>
</dbReference>
<keyword evidence="7 8" id="KW-0472">Membrane</keyword>
<evidence type="ECO:0000256" key="3">
    <source>
        <dbReference type="ARBA" id="ARBA00022692"/>
    </source>
</evidence>
<protein>
    <submittedName>
        <fullName evidence="10">DUF5706 domain-containing protein</fullName>
    </submittedName>
</protein>
<gene>
    <name evidence="10" type="ORF">QNJ86_12690</name>
</gene>
<keyword evidence="3 8" id="KW-0812">Transmembrane</keyword>
<dbReference type="InterPro" id="IPR043760">
    <property type="entry name" value="PycTM_dom"/>
</dbReference>